<comment type="similarity">
    <text evidence="1">Belongs to the colicins ColE2/ColE8/ColE9 and pyocins S1/S2 family.</text>
</comment>
<dbReference type="PRINTS" id="PR01299">
    <property type="entry name" value="PYOCIN"/>
</dbReference>
<accession>A0A423LRI1</accession>
<dbReference type="SUPFAM" id="SSF47345">
    <property type="entry name" value="Colicin E immunity proteins"/>
    <property type="match status" value="1"/>
</dbReference>
<name>A0A423LRI1_PSEFL</name>
<dbReference type="RefSeq" id="WP_123530448.1">
    <property type="nucleotide sequence ID" value="NZ_MOBU01000004.1"/>
</dbReference>
<sequence>MIALKSSLSEYSESEFLELIREICSAAGTEDYQDELLENFIEVTGNPAASEWIYYPKDGEDDSPKGILRTVKAWSSSQGLRGFKE</sequence>
<dbReference type="GO" id="GO:0015643">
    <property type="term" value="F:toxic substance binding"/>
    <property type="evidence" value="ECO:0007669"/>
    <property type="project" value="InterPro"/>
</dbReference>
<dbReference type="CDD" id="cd16363">
    <property type="entry name" value="Col_Im_like"/>
    <property type="match status" value="1"/>
</dbReference>
<dbReference type="GO" id="GO:0030153">
    <property type="term" value="P:bacteriocin immunity"/>
    <property type="evidence" value="ECO:0007669"/>
    <property type="project" value="UniProtKB-KW"/>
</dbReference>
<reference evidence="3 4" key="1">
    <citation type="submission" date="2016-10" db="EMBL/GenBank/DDBJ databases">
        <title>Comparative genome analysis of multiple Pseudomonas spp. focuses on biocontrol and plant growth promoting traits.</title>
        <authorList>
            <person name="Tao X.-Y."/>
            <person name="Taylor C.G."/>
        </authorList>
    </citation>
    <scope>NUCLEOTIDE SEQUENCE [LARGE SCALE GENOMIC DNA]</scope>
    <source>
        <strain evidence="3 4">24D3</strain>
    </source>
</reference>
<keyword evidence="2" id="KW-0079">Bacteriocin immunity</keyword>
<dbReference type="Pfam" id="PF01320">
    <property type="entry name" value="Colicin_Pyocin"/>
    <property type="match status" value="1"/>
</dbReference>
<dbReference type="Gene3D" id="1.10.1200.20">
    <property type="entry name" value="Colicin E immunity protein"/>
    <property type="match status" value="1"/>
</dbReference>
<proteinExistence type="inferred from homology"/>
<organism evidence="3 4">
    <name type="scientific">Pseudomonas fluorescens</name>
    <dbReference type="NCBI Taxonomy" id="294"/>
    <lineage>
        <taxon>Bacteria</taxon>
        <taxon>Pseudomonadati</taxon>
        <taxon>Pseudomonadota</taxon>
        <taxon>Gammaproteobacteria</taxon>
        <taxon>Pseudomonadales</taxon>
        <taxon>Pseudomonadaceae</taxon>
        <taxon>Pseudomonas</taxon>
    </lineage>
</organism>
<evidence type="ECO:0000313" key="4">
    <source>
        <dbReference type="Proteomes" id="UP000285757"/>
    </source>
</evidence>
<dbReference type="Proteomes" id="UP000285757">
    <property type="component" value="Unassembled WGS sequence"/>
</dbReference>
<protein>
    <submittedName>
        <fullName evidence="3">Bacteriocin immunity protein</fullName>
    </submittedName>
</protein>
<dbReference type="InterPro" id="IPR035900">
    <property type="entry name" value="Colicin_E_sf"/>
</dbReference>
<comment type="caution">
    <text evidence="3">The sequence shown here is derived from an EMBL/GenBank/DDBJ whole genome shotgun (WGS) entry which is preliminary data.</text>
</comment>
<dbReference type="AlphaFoldDB" id="A0A423LRI1"/>
<dbReference type="InterPro" id="IPR000290">
    <property type="entry name" value="Colicin_pyocin"/>
</dbReference>
<evidence type="ECO:0000256" key="2">
    <source>
        <dbReference type="ARBA" id="ARBA00023025"/>
    </source>
</evidence>
<dbReference type="EMBL" id="MOBU01000004">
    <property type="protein sequence ID" value="RON70900.1"/>
    <property type="molecule type" value="Genomic_DNA"/>
</dbReference>
<evidence type="ECO:0000313" key="3">
    <source>
        <dbReference type="EMBL" id="RON70900.1"/>
    </source>
</evidence>
<gene>
    <name evidence="3" type="ORF">BK671_05045</name>
</gene>
<evidence type="ECO:0000256" key="1">
    <source>
        <dbReference type="ARBA" id="ARBA00009346"/>
    </source>
</evidence>